<comment type="caution">
    <text evidence="1">The sequence shown here is derived from an EMBL/GenBank/DDBJ whole genome shotgun (WGS) entry which is preliminary data.</text>
</comment>
<sequence length="45" mass="5592">MVRRVFFSFHYEGDIWRSNVVRNSWVTKDRETAGFWMLHFGKRQN</sequence>
<evidence type="ECO:0000313" key="1">
    <source>
        <dbReference type="EMBL" id="KKL85384.1"/>
    </source>
</evidence>
<accession>A0A0F9FG75</accession>
<protein>
    <submittedName>
        <fullName evidence="1">Uncharacterized protein</fullName>
    </submittedName>
</protein>
<dbReference type="EMBL" id="LAZR01021423">
    <property type="protein sequence ID" value="KKL85384.1"/>
    <property type="molecule type" value="Genomic_DNA"/>
</dbReference>
<organism evidence="1">
    <name type="scientific">marine sediment metagenome</name>
    <dbReference type="NCBI Taxonomy" id="412755"/>
    <lineage>
        <taxon>unclassified sequences</taxon>
        <taxon>metagenomes</taxon>
        <taxon>ecological metagenomes</taxon>
    </lineage>
</organism>
<proteinExistence type="predicted"/>
<dbReference type="AlphaFoldDB" id="A0A0F9FG75"/>
<name>A0A0F9FG75_9ZZZZ</name>
<gene>
    <name evidence="1" type="ORF">LCGC14_1955320</name>
</gene>
<reference evidence="1" key="1">
    <citation type="journal article" date="2015" name="Nature">
        <title>Complex archaea that bridge the gap between prokaryotes and eukaryotes.</title>
        <authorList>
            <person name="Spang A."/>
            <person name="Saw J.H."/>
            <person name="Jorgensen S.L."/>
            <person name="Zaremba-Niedzwiedzka K."/>
            <person name="Martijn J."/>
            <person name="Lind A.E."/>
            <person name="van Eijk R."/>
            <person name="Schleper C."/>
            <person name="Guy L."/>
            <person name="Ettema T.J."/>
        </authorList>
    </citation>
    <scope>NUCLEOTIDE SEQUENCE</scope>
</reference>